<evidence type="ECO:0000313" key="2">
    <source>
        <dbReference type="EMBL" id="THU88514.1"/>
    </source>
</evidence>
<feature type="domain" description="CxC2-like cysteine cluster KDZ transposase-associated" evidence="1">
    <location>
        <begin position="68"/>
        <end position="182"/>
    </location>
</feature>
<evidence type="ECO:0000313" key="3">
    <source>
        <dbReference type="Proteomes" id="UP000297245"/>
    </source>
</evidence>
<gene>
    <name evidence="2" type="ORF">K435DRAFT_679647</name>
</gene>
<evidence type="ECO:0000259" key="1">
    <source>
        <dbReference type="Pfam" id="PF18803"/>
    </source>
</evidence>
<keyword evidence="3" id="KW-1185">Reference proteome</keyword>
<dbReference type="Pfam" id="PF18803">
    <property type="entry name" value="CxC2"/>
    <property type="match status" value="1"/>
</dbReference>
<dbReference type="AlphaFoldDB" id="A0A4S8LHN0"/>
<accession>A0A4S8LHN0</accession>
<name>A0A4S8LHN0_DENBC</name>
<protein>
    <recommendedName>
        <fullName evidence="1">CxC2-like cysteine cluster KDZ transposase-associated domain-containing protein</fullName>
    </recommendedName>
</protein>
<dbReference type="OrthoDB" id="3235114at2759"/>
<proteinExistence type="predicted"/>
<dbReference type="InterPro" id="IPR041457">
    <property type="entry name" value="CxC2_KDZ-assoc"/>
</dbReference>
<dbReference type="EMBL" id="ML179407">
    <property type="protein sequence ID" value="THU88514.1"/>
    <property type="molecule type" value="Genomic_DNA"/>
</dbReference>
<sequence length="195" mass="22210">MLTILKGQGDQVPETCPTCPGDCVPVEPTFRCVDCFDNRLVCQDCCVTSHATNPLHRIEWNGKFFVSLRRLGLVVQLGHLDGSECYNPTRGLSKFIVVDTNGIHHVQLNYCGCKRSISTLTAVQHQKWEQLMRVRWFPGTHTRPKTAFAFQMLMQFHILTLLGKINGFDYYRGLERLTDNTGKKIPVSWSALFFS</sequence>
<reference evidence="2 3" key="1">
    <citation type="journal article" date="2019" name="Nat. Ecol. Evol.">
        <title>Megaphylogeny resolves global patterns of mushroom evolution.</title>
        <authorList>
            <person name="Varga T."/>
            <person name="Krizsan K."/>
            <person name="Foldi C."/>
            <person name="Dima B."/>
            <person name="Sanchez-Garcia M."/>
            <person name="Sanchez-Ramirez S."/>
            <person name="Szollosi G.J."/>
            <person name="Szarkandi J.G."/>
            <person name="Papp V."/>
            <person name="Albert L."/>
            <person name="Andreopoulos W."/>
            <person name="Angelini C."/>
            <person name="Antonin V."/>
            <person name="Barry K.W."/>
            <person name="Bougher N.L."/>
            <person name="Buchanan P."/>
            <person name="Buyck B."/>
            <person name="Bense V."/>
            <person name="Catcheside P."/>
            <person name="Chovatia M."/>
            <person name="Cooper J."/>
            <person name="Damon W."/>
            <person name="Desjardin D."/>
            <person name="Finy P."/>
            <person name="Geml J."/>
            <person name="Haridas S."/>
            <person name="Hughes K."/>
            <person name="Justo A."/>
            <person name="Karasinski D."/>
            <person name="Kautmanova I."/>
            <person name="Kiss B."/>
            <person name="Kocsube S."/>
            <person name="Kotiranta H."/>
            <person name="LaButti K.M."/>
            <person name="Lechner B.E."/>
            <person name="Liimatainen K."/>
            <person name="Lipzen A."/>
            <person name="Lukacs Z."/>
            <person name="Mihaltcheva S."/>
            <person name="Morgado L.N."/>
            <person name="Niskanen T."/>
            <person name="Noordeloos M.E."/>
            <person name="Ohm R.A."/>
            <person name="Ortiz-Santana B."/>
            <person name="Ovrebo C."/>
            <person name="Racz N."/>
            <person name="Riley R."/>
            <person name="Savchenko A."/>
            <person name="Shiryaev A."/>
            <person name="Soop K."/>
            <person name="Spirin V."/>
            <person name="Szebenyi C."/>
            <person name="Tomsovsky M."/>
            <person name="Tulloss R.E."/>
            <person name="Uehling J."/>
            <person name="Grigoriev I.V."/>
            <person name="Vagvolgyi C."/>
            <person name="Papp T."/>
            <person name="Martin F.M."/>
            <person name="Miettinen O."/>
            <person name="Hibbett D.S."/>
            <person name="Nagy L.G."/>
        </authorList>
    </citation>
    <scope>NUCLEOTIDE SEQUENCE [LARGE SCALE GENOMIC DNA]</scope>
    <source>
        <strain evidence="2 3">CBS 962.96</strain>
    </source>
</reference>
<dbReference type="Proteomes" id="UP000297245">
    <property type="component" value="Unassembled WGS sequence"/>
</dbReference>
<organism evidence="2 3">
    <name type="scientific">Dendrothele bispora (strain CBS 962.96)</name>
    <dbReference type="NCBI Taxonomy" id="1314807"/>
    <lineage>
        <taxon>Eukaryota</taxon>
        <taxon>Fungi</taxon>
        <taxon>Dikarya</taxon>
        <taxon>Basidiomycota</taxon>
        <taxon>Agaricomycotina</taxon>
        <taxon>Agaricomycetes</taxon>
        <taxon>Agaricomycetidae</taxon>
        <taxon>Agaricales</taxon>
        <taxon>Agaricales incertae sedis</taxon>
        <taxon>Dendrothele</taxon>
    </lineage>
</organism>